<dbReference type="RefSeq" id="WP_163126074.1">
    <property type="nucleotide sequence ID" value="NZ_JAAEAM010000058.1"/>
</dbReference>
<sequence length="129" mass="14553">MSDLEHSRELQEKFELYLLALIFTILGLAIQTAKFGTYRATDVSQILGWVSLTVSGVCGLWRMGWIPVELKTGAQLHGLRKERQELAEHADRGIQQVQIDDQPEPADAHELITTRDGIIQKGQSRLDEI</sequence>
<organism evidence="2">
    <name type="scientific">Burkholderia cenocepacia</name>
    <dbReference type="NCBI Taxonomy" id="95486"/>
    <lineage>
        <taxon>Bacteria</taxon>
        <taxon>Pseudomonadati</taxon>
        <taxon>Pseudomonadota</taxon>
        <taxon>Betaproteobacteria</taxon>
        <taxon>Burkholderiales</taxon>
        <taxon>Burkholderiaceae</taxon>
        <taxon>Burkholderia</taxon>
        <taxon>Burkholderia cepacia complex</taxon>
    </lineage>
</organism>
<accession>A0A6B2MNF7</accession>
<dbReference type="EMBL" id="JAAEAM010000058">
    <property type="protein sequence ID" value="NDV76955.1"/>
    <property type="molecule type" value="Genomic_DNA"/>
</dbReference>
<evidence type="ECO:0000313" key="2">
    <source>
        <dbReference type="EMBL" id="NDV76955.1"/>
    </source>
</evidence>
<keyword evidence="1" id="KW-0812">Transmembrane</keyword>
<dbReference type="AlphaFoldDB" id="A0A6B2MNF7"/>
<keyword evidence="1" id="KW-0472">Membrane</keyword>
<proteinExistence type="predicted"/>
<feature type="transmembrane region" description="Helical" evidence="1">
    <location>
        <begin position="46"/>
        <end position="65"/>
    </location>
</feature>
<reference evidence="2" key="1">
    <citation type="submission" date="2019-11" db="EMBL/GenBank/DDBJ databases">
        <title>Burkholderia cenocepacia CF.</title>
        <authorList>
            <person name="Vianna E.F."/>
            <person name="Marques E.A."/>
            <person name="Albano R.M."/>
            <person name="Leao R.S."/>
        </authorList>
    </citation>
    <scope>NUCLEOTIDE SEQUENCE</scope>
    <source>
        <strain evidence="2">MS-2140</strain>
    </source>
</reference>
<feature type="transmembrane region" description="Helical" evidence="1">
    <location>
        <begin position="16"/>
        <end position="34"/>
    </location>
</feature>
<evidence type="ECO:0000256" key="1">
    <source>
        <dbReference type="SAM" id="Phobius"/>
    </source>
</evidence>
<protein>
    <submittedName>
        <fullName evidence="2">Uncharacterized protein</fullName>
    </submittedName>
</protein>
<comment type="caution">
    <text evidence="2">The sequence shown here is derived from an EMBL/GenBank/DDBJ whole genome shotgun (WGS) entry which is preliminary data.</text>
</comment>
<keyword evidence="1" id="KW-1133">Transmembrane helix</keyword>
<name>A0A6B2MNF7_9BURK</name>
<gene>
    <name evidence="2" type="ORF">GFJ35_33640</name>
</gene>